<proteinExistence type="inferred from homology"/>
<dbReference type="SUPFAM" id="SSF51338">
    <property type="entry name" value="Composite domain of metallo-dependent hydrolases"/>
    <property type="match status" value="2"/>
</dbReference>
<keyword evidence="3" id="KW-0479">Metal-binding</keyword>
<dbReference type="RefSeq" id="WP_311758369.1">
    <property type="nucleotide sequence ID" value="NZ_JAVRQI010000003.1"/>
</dbReference>
<dbReference type="SUPFAM" id="SSF51556">
    <property type="entry name" value="Metallo-dependent hydrolases"/>
    <property type="match status" value="1"/>
</dbReference>
<dbReference type="InterPro" id="IPR050378">
    <property type="entry name" value="Metallo-dep_Hydrolases_sf"/>
</dbReference>
<comment type="similarity">
    <text evidence="2">Belongs to the metallo-dependent hydrolases superfamily. Hydantoinase/dihydropyrimidinase family.</text>
</comment>
<evidence type="ECO:0000256" key="3">
    <source>
        <dbReference type="ARBA" id="ARBA00022723"/>
    </source>
</evidence>
<organism evidence="6 7">
    <name type="scientific">Paracoccus broussonetiae</name>
    <dbReference type="NCBI Taxonomy" id="3075834"/>
    <lineage>
        <taxon>Bacteria</taxon>
        <taxon>Pseudomonadati</taxon>
        <taxon>Pseudomonadota</taxon>
        <taxon>Alphaproteobacteria</taxon>
        <taxon>Rhodobacterales</taxon>
        <taxon>Paracoccaceae</taxon>
        <taxon>Paracoccus</taxon>
    </lineage>
</organism>
<keyword evidence="7" id="KW-1185">Reference proteome</keyword>
<comment type="caution">
    <text evidence="6">The sequence shown here is derived from an EMBL/GenBank/DDBJ whole genome shotgun (WGS) entry which is preliminary data.</text>
</comment>
<dbReference type="Gene3D" id="2.30.40.10">
    <property type="entry name" value="Urease, subunit C, domain 1"/>
    <property type="match status" value="1"/>
</dbReference>
<evidence type="ECO:0000313" key="7">
    <source>
        <dbReference type="Proteomes" id="UP001251085"/>
    </source>
</evidence>
<dbReference type="NCBIfam" id="TIGR02033">
    <property type="entry name" value="D-hydantoinase"/>
    <property type="match status" value="1"/>
</dbReference>
<dbReference type="EC" id="3.5.2.2" evidence="6"/>
<evidence type="ECO:0000259" key="5">
    <source>
        <dbReference type="Pfam" id="PF01979"/>
    </source>
</evidence>
<dbReference type="InterPro" id="IPR011059">
    <property type="entry name" value="Metal-dep_hydrolase_composite"/>
</dbReference>
<reference evidence="7" key="1">
    <citation type="submission" date="2023-07" db="EMBL/GenBank/DDBJ databases">
        <title>Characterization of two Paracoccaceae strains isolated from Phycosphere and proposal of Xinfangfangia lacusdiani sp. nov.</title>
        <authorList>
            <person name="Deng Y."/>
            <person name="Zhang Y.Q."/>
        </authorList>
    </citation>
    <scope>NUCLEOTIDE SEQUENCE [LARGE SCALE GENOMIC DNA]</scope>
    <source>
        <strain evidence="7">CPCC 101403</strain>
    </source>
</reference>
<dbReference type="Gene3D" id="3.20.20.140">
    <property type="entry name" value="Metal-dependent hydrolases"/>
    <property type="match status" value="1"/>
</dbReference>
<name>A0ABU3EAL5_9RHOB</name>
<evidence type="ECO:0000256" key="1">
    <source>
        <dbReference type="ARBA" id="ARBA00001947"/>
    </source>
</evidence>
<evidence type="ECO:0000313" key="6">
    <source>
        <dbReference type="EMBL" id="MDT1061268.1"/>
    </source>
</evidence>
<comment type="cofactor">
    <cofactor evidence="1">
        <name>Zn(2+)</name>
        <dbReference type="ChEBI" id="CHEBI:29105"/>
    </cofactor>
</comment>
<dbReference type="InterPro" id="IPR032466">
    <property type="entry name" value="Metal_Hydrolase"/>
</dbReference>
<dbReference type="GO" id="GO:0004157">
    <property type="term" value="F:dihydropyrimidinase activity"/>
    <property type="evidence" value="ECO:0007669"/>
    <property type="project" value="UniProtKB-EC"/>
</dbReference>
<evidence type="ECO:0000256" key="2">
    <source>
        <dbReference type="ARBA" id="ARBA00008829"/>
    </source>
</evidence>
<accession>A0ABU3EAL5</accession>
<dbReference type="InterPro" id="IPR006680">
    <property type="entry name" value="Amidohydro-rel"/>
</dbReference>
<dbReference type="CDD" id="cd01314">
    <property type="entry name" value="D-HYD"/>
    <property type="match status" value="1"/>
</dbReference>
<evidence type="ECO:0000256" key="4">
    <source>
        <dbReference type="ARBA" id="ARBA00022801"/>
    </source>
</evidence>
<keyword evidence="4 6" id="KW-0378">Hydrolase</keyword>
<dbReference type="PANTHER" id="PTHR11647:SF1">
    <property type="entry name" value="COLLAPSIN RESPONSE MEDIATOR PROTEIN"/>
    <property type="match status" value="1"/>
</dbReference>
<dbReference type="InterPro" id="IPR011778">
    <property type="entry name" value="Hydantoinase/dihydroPyrase"/>
</dbReference>
<dbReference type="EMBL" id="JAVRQI010000003">
    <property type="protein sequence ID" value="MDT1061268.1"/>
    <property type="molecule type" value="Genomic_DNA"/>
</dbReference>
<dbReference type="Pfam" id="PF01979">
    <property type="entry name" value="Amidohydro_1"/>
    <property type="match status" value="1"/>
</dbReference>
<protein>
    <submittedName>
        <fullName evidence="6">Dihydropyrimidinase</fullName>
        <ecNumber evidence="6">3.5.2.2</ecNumber>
    </submittedName>
</protein>
<feature type="domain" description="Amidohydrolase-related" evidence="5">
    <location>
        <begin position="47"/>
        <end position="413"/>
    </location>
</feature>
<gene>
    <name evidence="6" type="primary">hydA</name>
    <name evidence="6" type="ORF">RM190_05305</name>
</gene>
<sequence>MSTVIRGGTIVTADLSYKADVLIEGGRIAAIGEGLVGDTVLDASGCYVMPGGIDPHTHLEMPFMGTYSADDFESGTRAALAGGTTMVVDFALPSPGQGLMDALKMWDNKSGRAHCDYSYHMAVTWWGEQVFDEMDEVVKRGITSFKHFMAYKGSLMVNDDEMFASFRRVGDLGGVALVHAENGDVVAELSARLLAEGNTGPEGHAFSRPPQVEGEATNRAIMIADMAGVPLYVVHTSCEDSHEAIRRARAHGKRVWGEPLIQHLVLDESEYFNPDWDHAARRVMSPPFRNKLHQDSLWAGLQSGSLSCVATDHCAFTTTQKRTGIGDFTKIPNGTGGLEDRMPVLWTQGVGTGRLTPNEFVAVTSTNIAKILNMYPKKGAVLVGSDADLVVWDPEAEKTISAGTQQSSIDYNVFEGIRVKGLPRFTLTRGVVAVTEGKVDSHEGHGEFVAREPRPAVNRALSAWKELTAPRPVLRAGIPASGV</sequence>
<dbReference type="Proteomes" id="UP001251085">
    <property type="component" value="Unassembled WGS sequence"/>
</dbReference>
<dbReference type="PANTHER" id="PTHR11647">
    <property type="entry name" value="HYDRANTOINASE/DIHYDROPYRIMIDINASE FAMILY MEMBER"/>
    <property type="match status" value="1"/>
</dbReference>